<comment type="subcellular location">
    <subcellularLocation>
        <location evidence="1">Membrane</location>
        <topology evidence="1">Single-pass type I membrane protein</topology>
    </subcellularLocation>
</comment>
<dbReference type="InterPro" id="IPR029863">
    <property type="entry name" value="MPZL2_Ig-like_dom"/>
</dbReference>
<dbReference type="InterPro" id="IPR007110">
    <property type="entry name" value="Ig-like_dom"/>
</dbReference>
<name>A0A8J6ATI4_GALPY</name>
<keyword evidence="9" id="KW-0393">Immunoglobulin domain</keyword>
<protein>
    <submittedName>
        <fullName evidence="13">Myelin protein zero-like protein 2</fullName>
    </submittedName>
</protein>
<evidence type="ECO:0000256" key="10">
    <source>
        <dbReference type="SAM" id="Phobius"/>
    </source>
</evidence>
<keyword evidence="8" id="KW-0325">Glycoprotein</keyword>
<evidence type="ECO:0000256" key="4">
    <source>
        <dbReference type="ARBA" id="ARBA00022729"/>
    </source>
</evidence>
<dbReference type="OrthoDB" id="9419796at2759"/>
<dbReference type="PANTHER" id="PTHR13869:SF21">
    <property type="entry name" value="MYELIN PROTEIN ZERO-LIKE PROTEIN 2"/>
    <property type="match status" value="1"/>
</dbReference>
<organism evidence="13 14">
    <name type="scientific">Galemys pyrenaicus</name>
    <name type="common">Iberian desman</name>
    <name type="synonym">Pyrenean desman</name>
    <dbReference type="NCBI Taxonomy" id="202257"/>
    <lineage>
        <taxon>Eukaryota</taxon>
        <taxon>Metazoa</taxon>
        <taxon>Chordata</taxon>
        <taxon>Craniata</taxon>
        <taxon>Vertebrata</taxon>
        <taxon>Euteleostomi</taxon>
        <taxon>Mammalia</taxon>
        <taxon>Eutheria</taxon>
        <taxon>Laurasiatheria</taxon>
        <taxon>Eulipotyphla</taxon>
        <taxon>Talpidae</taxon>
        <taxon>Galemys</taxon>
    </lineage>
</organism>
<proteinExistence type="inferred from homology"/>
<dbReference type="GO" id="GO:0005886">
    <property type="term" value="C:plasma membrane"/>
    <property type="evidence" value="ECO:0007669"/>
    <property type="project" value="TreeGrafter"/>
</dbReference>
<feature type="domain" description="Ig-like" evidence="12">
    <location>
        <begin position="262"/>
        <end position="385"/>
    </location>
</feature>
<sequence length="466" mass="51292">MYGKSPTGAVLLLLGIWLPALWPIAAVEIYTSRVLEGVNGTDIRLKCTFASFAPVGDSLTVTWNFRPQNGGPEQFVFYFHVEPFKAMSGHFKDRVVWDGNPDRNDVSIILWKLQFDDNGTYTCQVKNPPDVDGLIGEIRLSVVHTASFSEMHFLALVVGSASALMIIIVIAVVLFQHFRKNRWAKRAHKVVEMKPCGSGMKPCSHGNLGIVNLSLLAGSLLRHFRRYLCGYGSCKQGVQAPGELSGCSRAERLEVVAALCSPCWVSCSSRIKVDANVRGYVGEKVKLRCTFKSTSSVTDKLTIDWTYRPPSSSRTESIFHYQSFQYPTTAGTFRDRISWVGDVYKGDASISISNPTTKDNGTFSCAVKNPPDVHHNIPVTELTVTERGFGTMLSSVTLLSILVFIPSAVVVILLLVRMGRKSAGLTKRSKSGYKKSSIEVSDEPSSVLLVKFPLKEASSAEEYEEG</sequence>
<evidence type="ECO:0000256" key="2">
    <source>
        <dbReference type="ARBA" id="ARBA00007180"/>
    </source>
</evidence>
<dbReference type="GO" id="GO:0098609">
    <property type="term" value="P:cell-cell adhesion"/>
    <property type="evidence" value="ECO:0007669"/>
    <property type="project" value="TreeGrafter"/>
</dbReference>
<dbReference type="AlphaFoldDB" id="A0A8J6ATI4"/>
<keyword evidence="4 11" id="KW-0732">Signal</keyword>
<dbReference type="PANTHER" id="PTHR13869">
    <property type="entry name" value="MYELIN P0 RELATED"/>
    <property type="match status" value="1"/>
</dbReference>
<dbReference type="PROSITE" id="PS50835">
    <property type="entry name" value="IG_LIKE"/>
    <property type="match status" value="2"/>
</dbReference>
<evidence type="ECO:0000313" key="13">
    <source>
        <dbReference type="EMBL" id="KAG8522205.1"/>
    </source>
</evidence>
<gene>
    <name evidence="13" type="ORF">J0S82_007813</name>
</gene>
<dbReference type="InterPro" id="IPR013783">
    <property type="entry name" value="Ig-like_fold"/>
</dbReference>
<dbReference type="SMART" id="SM00409">
    <property type="entry name" value="IG"/>
    <property type="match status" value="2"/>
</dbReference>
<evidence type="ECO:0000256" key="3">
    <source>
        <dbReference type="ARBA" id="ARBA00022692"/>
    </source>
</evidence>
<evidence type="ECO:0000259" key="12">
    <source>
        <dbReference type="PROSITE" id="PS50835"/>
    </source>
</evidence>
<evidence type="ECO:0000256" key="1">
    <source>
        <dbReference type="ARBA" id="ARBA00004479"/>
    </source>
</evidence>
<feature type="transmembrane region" description="Helical" evidence="10">
    <location>
        <begin position="153"/>
        <end position="175"/>
    </location>
</feature>
<reference evidence="13" key="1">
    <citation type="journal article" date="2021" name="Evol. Appl.">
        <title>The genome of the Pyrenean desman and the effects of bottlenecks and inbreeding on the genomic landscape of an endangered species.</title>
        <authorList>
            <person name="Escoda L."/>
            <person name="Castresana J."/>
        </authorList>
    </citation>
    <scope>NUCLEOTIDE SEQUENCE</scope>
    <source>
        <strain evidence="13">IBE-C5619</strain>
    </source>
</reference>
<keyword evidence="6 10" id="KW-0472">Membrane</keyword>
<dbReference type="InterPro" id="IPR036179">
    <property type="entry name" value="Ig-like_dom_sf"/>
</dbReference>
<feature type="transmembrane region" description="Helical" evidence="10">
    <location>
        <begin position="396"/>
        <end position="416"/>
    </location>
</feature>
<evidence type="ECO:0000256" key="5">
    <source>
        <dbReference type="ARBA" id="ARBA00022989"/>
    </source>
</evidence>
<keyword evidence="5 10" id="KW-1133">Transmembrane helix</keyword>
<keyword evidence="7" id="KW-1015">Disulfide bond</keyword>
<dbReference type="CDD" id="cd05880">
    <property type="entry name" value="IgV_EVA1"/>
    <property type="match status" value="1"/>
</dbReference>
<dbReference type="SUPFAM" id="SSF48726">
    <property type="entry name" value="Immunoglobulin"/>
    <property type="match status" value="2"/>
</dbReference>
<comment type="caution">
    <text evidence="13">The sequence shown here is derived from an EMBL/GenBank/DDBJ whole genome shotgun (WGS) entry which is preliminary data.</text>
</comment>
<feature type="domain" description="Ig-like" evidence="12">
    <location>
        <begin position="23"/>
        <end position="141"/>
    </location>
</feature>
<dbReference type="PRINTS" id="PR00213">
    <property type="entry name" value="MYELINP0"/>
</dbReference>
<dbReference type="Gene3D" id="2.60.40.10">
    <property type="entry name" value="Immunoglobulins"/>
    <property type="match status" value="2"/>
</dbReference>
<dbReference type="Pfam" id="PF07686">
    <property type="entry name" value="V-set"/>
    <property type="match status" value="2"/>
</dbReference>
<keyword evidence="3 10" id="KW-0812">Transmembrane</keyword>
<dbReference type="Proteomes" id="UP000700334">
    <property type="component" value="Unassembled WGS sequence"/>
</dbReference>
<evidence type="ECO:0000256" key="11">
    <source>
        <dbReference type="SAM" id="SignalP"/>
    </source>
</evidence>
<feature type="chain" id="PRO_5035154038" evidence="11">
    <location>
        <begin position="27"/>
        <end position="466"/>
    </location>
</feature>
<dbReference type="InterPro" id="IPR000920">
    <property type="entry name" value="Myelin_P0-rel"/>
</dbReference>
<dbReference type="InterPro" id="IPR003599">
    <property type="entry name" value="Ig_sub"/>
</dbReference>
<dbReference type="EMBL" id="JAGFMF010011443">
    <property type="protein sequence ID" value="KAG8522205.1"/>
    <property type="molecule type" value="Genomic_DNA"/>
</dbReference>
<evidence type="ECO:0000256" key="9">
    <source>
        <dbReference type="ARBA" id="ARBA00023319"/>
    </source>
</evidence>
<evidence type="ECO:0000313" key="14">
    <source>
        <dbReference type="Proteomes" id="UP000700334"/>
    </source>
</evidence>
<evidence type="ECO:0000256" key="8">
    <source>
        <dbReference type="ARBA" id="ARBA00023180"/>
    </source>
</evidence>
<evidence type="ECO:0000256" key="6">
    <source>
        <dbReference type="ARBA" id="ARBA00023136"/>
    </source>
</evidence>
<feature type="signal peptide" evidence="11">
    <location>
        <begin position="1"/>
        <end position="26"/>
    </location>
</feature>
<accession>A0A8J6ATI4</accession>
<dbReference type="SMART" id="SM00406">
    <property type="entry name" value="IGv"/>
    <property type="match status" value="2"/>
</dbReference>
<dbReference type="InterPro" id="IPR013106">
    <property type="entry name" value="Ig_V-set"/>
</dbReference>
<evidence type="ECO:0000256" key="7">
    <source>
        <dbReference type="ARBA" id="ARBA00023157"/>
    </source>
</evidence>
<comment type="similarity">
    <text evidence="2">Belongs to the myelin P0 protein family.</text>
</comment>
<dbReference type="FunFam" id="2.60.40.10:FF:000193">
    <property type="entry name" value="Myelin protein zero-like 1 like"/>
    <property type="match status" value="2"/>
</dbReference>
<keyword evidence="14" id="KW-1185">Reference proteome</keyword>